<dbReference type="GO" id="GO:0043565">
    <property type="term" value="F:sequence-specific DNA binding"/>
    <property type="evidence" value="ECO:0007669"/>
    <property type="project" value="InterPro"/>
</dbReference>
<dbReference type="InterPro" id="IPR009057">
    <property type="entry name" value="Homeodomain-like_sf"/>
</dbReference>
<protein>
    <recommendedName>
        <fullName evidence="6">HTH araC/xylS-type domain-containing protein</fullName>
    </recommendedName>
</protein>
<dbReference type="OrthoDB" id="9779074at2"/>
<dbReference type="PROSITE" id="PS50293">
    <property type="entry name" value="TPR_REGION"/>
    <property type="match status" value="1"/>
</dbReference>
<dbReference type="InterPro" id="IPR011990">
    <property type="entry name" value="TPR-like_helical_dom_sf"/>
</dbReference>
<name>A0A150X5Z6_9BACT</name>
<dbReference type="SUPFAM" id="SSF46689">
    <property type="entry name" value="Homeodomain-like"/>
    <property type="match status" value="2"/>
</dbReference>
<comment type="caution">
    <text evidence="7">The sequence shown here is derived from an EMBL/GenBank/DDBJ whole genome shotgun (WGS) entry which is preliminary data.</text>
</comment>
<evidence type="ECO:0000256" key="4">
    <source>
        <dbReference type="PROSITE-ProRule" id="PRU00339"/>
    </source>
</evidence>
<organism evidence="7 8">
    <name type="scientific">Roseivirga spongicola</name>
    <dbReference type="NCBI Taxonomy" id="333140"/>
    <lineage>
        <taxon>Bacteria</taxon>
        <taxon>Pseudomonadati</taxon>
        <taxon>Bacteroidota</taxon>
        <taxon>Cytophagia</taxon>
        <taxon>Cytophagales</taxon>
        <taxon>Roseivirgaceae</taxon>
        <taxon>Roseivirga</taxon>
    </lineage>
</organism>
<dbReference type="SUPFAM" id="SSF48452">
    <property type="entry name" value="TPR-like"/>
    <property type="match status" value="2"/>
</dbReference>
<dbReference type="PROSITE" id="PS50005">
    <property type="entry name" value="TPR"/>
    <property type="match status" value="1"/>
</dbReference>
<dbReference type="STRING" id="333140.AWW68_15925"/>
<feature type="transmembrane region" description="Helical" evidence="5">
    <location>
        <begin position="145"/>
        <end position="162"/>
    </location>
</feature>
<gene>
    <name evidence="7" type="ORF">AWW68_15925</name>
</gene>
<dbReference type="AlphaFoldDB" id="A0A150X5Z6"/>
<keyword evidence="2" id="KW-0238">DNA-binding</keyword>
<keyword evidence="5" id="KW-0472">Membrane</keyword>
<dbReference type="Proteomes" id="UP000075606">
    <property type="component" value="Unassembled WGS sequence"/>
</dbReference>
<sequence>MPTHSPHDQIFLDKLRALVEQHMSNETFGVSELATEAGMSRSNLLRKLKKLTGLSVSQYIREVRLQEAMRLLQEGSLNVTEVSDQVGFSSTSYFVKCFREQYGYPPGEVGKRLHVQEEVQTPEKVEVSTEESIPSQSKSTIKTPLLIVGGIFVVLLLAVVLFNTRADGNDIVLEKSIAVLPFKNDSADSSNVYLVNGLMESTLNNLQKIGDLRVISRTSAEKYRNSAKSGPEIAGELGVSYFVEGSGQKVGDRILLNIQLIEATTDKHLWAAQYERDSKDIFKIQQEIASNIASEVRAIITPEERRQITKIPTSNLVAYDNYLKGKNLLVMGDLEKLNLAKPYFEKAIELDENFSKAYAALTICYFYLDLFQSQKVHEQNIKDNADKAMELDANSPESLMAIALYYQYIGDYPEQVKYLERALELSPNNVEIINMLSDLYANYMPDTNKYLEYALRGIQLNNEGYDSLTTSYLYLHLSNALIQTGFVDEALYYVNRSLDYSQNNGFSNYVKAFVQYGQDKNEASLRKRLVVEWKKDSSRLDILQEIGKVSFFMGEFDSAYYYYKIFLDIREENNLDIYRYEHGKIGAVFDKLGMKEKADEFYQDYFEFIKTDQTIYQDLNYYAYYAYRGETEKALEYLRRFSQKENYQFWLILFDEDPQTDALDRTPEAQKLWKIIKDKFWANHNALRADLEKKGLL</sequence>
<dbReference type="SMART" id="SM00028">
    <property type="entry name" value="TPR"/>
    <property type="match status" value="4"/>
</dbReference>
<dbReference type="InterPro" id="IPR019734">
    <property type="entry name" value="TPR_rpt"/>
</dbReference>
<keyword evidence="1" id="KW-0805">Transcription regulation</keyword>
<evidence type="ECO:0000256" key="2">
    <source>
        <dbReference type="ARBA" id="ARBA00023125"/>
    </source>
</evidence>
<evidence type="ECO:0000256" key="3">
    <source>
        <dbReference type="ARBA" id="ARBA00023163"/>
    </source>
</evidence>
<dbReference type="Gene3D" id="1.10.10.60">
    <property type="entry name" value="Homeodomain-like"/>
    <property type="match status" value="2"/>
</dbReference>
<dbReference type="PROSITE" id="PS01124">
    <property type="entry name" value="HTH_ARAC_FAMILY_2"/>
    <property type="match status" value="1"/>
</dbReference>
<evidence type="ECO:0000313" key="7">
    <source>
        <dbReference type="EMBL" id="KYG74138.1"/>
    </source>
</evidence>
<proteinExistence type="predicted"/>
<dbReference type="GO" id="GO:0003700">
    <property type="term" value="F:DNA-binding transcription factor activity"/>
    <property type="evidence" value="ECO:0007669"/>
    <property type="project" value="InterPro"/>
</dbReference>
<accession>A0A150X5Z6</accession>
<evidence type="ECO:0000313" key="8">
    <source>
        <dbReference type="Proteomes" id="UP000075606"/>
    </source>
</evidence>
<dbReference type="RefSeq" id="WP_068223665.1">
    <property type="nucleotide sequence ID" value="NZ_LRPC01000028.1"/>
</dbReference>
<feature type="repeat" description="TPR" evidence="4">
    <location>
        <begin position="396"/>
        <end position="429"/>
    </location>
</feature>
<keyword evidence="4" id="KW-0802">TPR repeat</keyword>
<dbReference type="SMART" id="SM00342">
    <property type="entry name" value="HTH_ARAC"/>
    <property type="match status" value="1"/>
</dbReference>
<evidence type="ECO:0000259" key="6">
    <source>
        <dbReference type="PROSITE" id="PS01124"/>
    </source>
</evidence>
<keyword evidence="5" id="KW-1133">Transmembrane helix</keyword>
<dbReference type="InterPro" id="IPR018062">
    <property type="entry name" value="HTH_AraC-typ_CS"/>
</dbReference>
<dbReference type="InterPro" id="IPR018060">
    <property type="entry name" value="HTH_AraC"/>
</dbReference>
<evidence type="ECO:0000256" key="5">
    <source>
        <dbReference type="SAM" id="Phobius"/>
    </source>
</evidence>
<feature type="domain" description="HTH araC/xylS-type" evidence="6">
    <location>
        <begin position="13"/>
        <end position="112"/>
    </location>
</feature>
<dbReference type="PANTHER" id="PTHR43280">
    <property type="entry name" value="ARAC-FAMILY TRANSCRIPTIONAL REGULATOR"/>
    <property type="match status" value="1"/>
</dbReference>
<reference evidence="7 8" key="1">
    <citation type="submission" date="2016-01" db="EMBL/GenBank/DDBJ databases">
        <title>Genome sequencing of Roseivirga spongicola UST030701-084.</title>
        <authorList>
            <person name="Selvaratnam C."/>
            <person name="Thevarajoo S."/>
            <person name="Goh K.M."/>
            <person name="Ee R."/>
            <person name="Chan K.-G."/>
            <person name="Chong C.S."/>
        </authorList>
    </citation>
    <scope>NUCLEOTIDE SEQUENCE [LARGE SCALE GENOMIC DNA]</scope>
    <source>
        <strain evidence="7 8">UST030701-084</strain>
    </source>
</reference>
<keyword evidence="3" id="KW-0804">Transcription</keyword>
<dbReference type="PANTHER" id="PTHR43280:SF2">
    <property type="entry name" value="HTH-TYPE TRANSCRIPTIONAL REGULATOR EXSA"/>
    <property type="match status" value="1"/>
</dbReference>
<dbReference type="PROSITE" id="PS00041">
    <property type="entry name" value="HTH_ARAC_FAMILY_1"/>
    <property type="match status" value="1"/>
</dbReference>
<keyword evidence="8" id="KW-1185">Reference proteome</keyword>
<dbReference type="EMBL" id="LRPC01000028">
    <property type="protein sequence ID" value="KYG74138.1"/>
    <property type="molecule type" value="Genomic_DNA"/>
</dbReference>
<evidence type="ECO:0000256" key="1">
    <source>
        <dbReference type="ARBA" id="ARBA00023015"/>
    </source>
</evidence>
<dbReference type="Pfam" id="PF12833">
    <property type="entry name" value="HTH_18"/>
    <property type="match status" value="1"/>
</dbReference>
<dbReference type="Pfam" id="PF13181">
    <property type="entry name" value="TPR_8"/>
    <property type="match status" value="2"/>
</dbReference>
<keyword evidence="5" id="KW-0812">Transmembrane</keyword>
<dbReference type="Gene3D" id="1.25.40.10">
    <property type="entry name" value="Tetratricopeptide repeat domain"/>
    <property type="match status" value="2"/>
</dbReference>